<dbReference type="SMART" id="SM01303">
    <property type="entry name" value="RasGEF_N_2"/>
    <property type="match status" value="1"/>
</dbReference>
<dbReference type="InterPro" id="IPR029453">
    <property type="entry name" value="Rictor_IV"/>
</dbReference>
<dbReference type="InterPro" id="IPR028268">
    <property type="entry name" value="Pianissimo_fam"/>
</dbReference>
<evidence type="ECO:0000256" key="3">
    <source>
        <dbReference type="SAM" id="MobiDB-lite"/>
    </source>
</evidence>
<accession>A0AAF0F0U2</accession>
<name>A0AAF0F0U2_9BASI</name>
<dbReference type="RefSeq" id="XP_060121314.1">
    <property type="nucleotide sequence ID" value="XM_060265331.1"/>
</dbReference>
<dbReference type="EMBL" id="CP119959">
    <property type="protein sequence ID" value="WFD38417.1"/>
    <property type="molecule type" value="Genomic_DNA"/>
</dbReference>
<reference evidence="7" key="1">
    <citation type="submission" date="2023-03" db="EMBL/GenBank/DDBJ databases">
        <title>Mating type loci evolution in Malassezia.</title>
        <authorList>
            <person name="Coelho M.A."/>
        </authorList>
    </citation>
    <scope>NUCLEOTIDE SEQUENCE</scope>
    <source>
        <strain evidence="7">CBS 9431</strain>
    </source>
</reference>
<keyword evidence="8" id="KW-1185">Reference proteome</keyword>
<dbReference type="Proteomes" id="UP001217754">
    <property type="component" value="Chromosome 2"/>
</dbReference>
<dbReference type="InterPro" id="IPR011989">
    <property type="entry name" value="ARM-like"/>
</dbReference>
<dbReference type="GO" id="GO:0038203">
    <property type="term" value="P:TORC2 signaling"/>
    <property type="evidence" value="ECO:0007669"/>
    <property type="project" value="TreeGrafter"/>
</dbReference>
<dbReference type="Pfam" id="PF14664">
    <property type="entry name" value="RICTOR_N"/>
    <property type="match status" value="1"/>
</dbReference>
<dbReference type="SMART" id="SM01310">
    <property type="entry name" value="RICTOR_V"/>
    <property type="match status" value="1"/>
</dbReference>
<sequence length="1180" mass="130596">MEGRASELAEVSANLDLEARIRDGAQNMLKMLDARGDENEALRSQIQRELSVAEAQLQALQARKDELQQRATKTSDTGNFLRPRAIRAVQGLEDLNTGELHFAPSTPELDEEQARVRKLLPALAHVLTQLTTDAGLRAAPGAPPVPPARRVTRAQIDVLSFMSSMLRAHSLLCVDLDMDVPPLLPLLLELIGQGANDRVRAYGLRLLRYMLHDGLVQRLAEHHRSALGLFVTRALAREEAQSFEREQALKLVRALALWDAQSTKRTHLLSEGIVRALVAIAHEPEDVLHSAVIETLAEWAMLDAPLLARTLAYAPLWRAVCEMPPQRSKALVRCLMGLLERPETRQFVCAGTDLAGVLAGFTNVPTTAQEHYEQRLQTTEQVTLCLLTSWEGLLYLCMNDCAALRTIVSALHLNQPRIQSRILATLIALFLSTSPKKRPEDGHDARARPPPIPGPALREQYLGLVLVLLLDAGLMDALVSIVRASDELRPVASHLMRLVLNLARRVLPDTSAHLHAFPDLVRLACDSKSEPLESQLAAKTALLSIDRVESHLPFGSVDVMQHQQQYLSDVRTHLDATIDDQQFRALIRDSLVMATKEHIAWNVGALHELLDGPLLNARRFEEALTSTKLIRRLLSFYRPFSFRYSGLQASAKNEQWTALGRKYFRVLLLHPDGVRFLSEDRFLSEVREAFDQLVVHTPDPLFSGRHMHRTLVSGYFDFLQIFSESVSGLELLRHARIFTPLLALCSMDDHASLVVEMLLQTFDYAHDAPTRLVLRRALTAGTAQVRLSATVRASHFLWLDGEPQEWAVDMLLSQLYDVAPQVRRLAVQLVQQASAHPAMLRCVMAQRPLIDLLSDEDESMLLRFLSQPSGFDHLFGESYVAEQAHIWYTRQNTAYVADAEHALAHSLEADAPPLPIHLYSQLVATEAGCAYLAELGHVPALAAQINDGCSAEDMLDCKAALWALGHIGTSDAGVALLEEHDVIDAILALASSASVVSIPPVESAPEPPAPKLVPSTDVHEAQIYTMMASLGNAVVTGTAWRALARVYEEHPERFRSVSLFSRAVHLMDHFALRLAVRRHIWNVLEQIPLSLALVGEMEHTHAELVVPITPEPSSAPPKPRAPRRGAYLYPVPVRPGAQESAADETLGQQPASVQHGASRMPGSTTRAAWPLRVTGFAPHA</sequence>
<dbReference type="Pfam" id="PF14668">
    <property type="entry name" value="RICTOR_V"/>
    <property type="match status" value="1"/>
</dbReference>
<dbReference type="Gene3D" id="1.25.10.10">
    <property type="entry name" value="Leucine-rich Repeat Variant"/>
    <property type="match status" value="1"/>
</dbReference>
<feature type="domain" description="Rapamycin-insensitive companion of mTOR middle" evidence="4">
    <location>
        <begin position="578"/>
        <end position="799"/>
    </location>
</feature>
<dbReference type="SUPFAM" id="SSF48371">
    <property type="entry name" value="ARM repeat"/>
    <property type="match status" value="2"/>
</dbReference>
<dbReference type="InterPro" id="IPR029451">
    <property type="entry name" value="RICTOR_M"/>
</dbReference>
<dbReference type="AlphaFoldDB" id="A0AAF0F0U2"/>
<organism evidence="7 8">
    <name type="scientific">Malassezia japonica</name>
    <dbReference type="NCBI Taxonomy" id="223818"/>
    <lineage>
        <taxon>Eukaryota</taxon>
        <taxon>Fungi</taxon>
        <taxon>Dikarya</taxon>
        <taxon>Basidiomycota</taxon>
        <taxon>Ustilaginomycotina</taxon>
        <taxon>Malasseziomycetes</taxon>
        <taxon>Malasseziales</taxon>
        <taxon>Malasseziaceae</taxon>
        <taxon>Malassezia</taxon>
    </lineage>
</organism>
<dbReference type="Pfam" id="PF14663">
    <property type="entry name" value="RasGEF_N_2"/>
    <property type="match status" value="1"/>
</dbReference>
<dbReference type="PANTHER" id="PTHR13298:SF11">
    <property type="entry name" value="RAPAMYCIN-INSENSITIVE COMPANION OF MTOR"/>
    <property type="match status" value="1"/>
</dbReference>
<proteinExistence type="inferred from homology"/>
<protein>
    <submittedName>
        <fullName evidence="7">Uncharacterized protein</fullName>
    </submittedName>
</protein>
<dbReference type="InterPro" id="IPR016024">
    <property type="entry name" value="ARM-type_fold"/>
</dbReference>
<dbReference type="InterPro" id="IPR029452">
    <property type="entry name" value="RICTOR_V"/>
</dbReference>
<evidence type="ECO:0000313" key="8">
    <source>
        <dbReference type="Proteomes" id="UP001217754"/>
    </source>
</evidence>
<dbReference type="SMART" id="SM01307">
    <property type="entry name" value="RICTOR_M"/>
    <property type="match status" value="1"/>
</dbReference>
<dbReference type="GO" id="GO:0031932">
    <property type="term" value="C:TORC2 complex"/>
    <property type="evidence" value="ECO:0007669"/>
    <property type="project" value="InterPro"/>
</dbReference>
<gene>
    <name evidence="7" type="ORF">MJAP1_001370</name>
</gene>
<evidence type="ECO:0000256" key="2">
    <source>
        <dbReference type="SAM" id="Coils"/>
    </source>
</evidence>
<feature type="domain" description="Rapamycin-insensitive companion of mTOR" evidence="6">
    <location>
        <begin position="954"/>
        <end position="997"/>
    </location>
</feature>
<evidence type="ECO:0000259" key="5">
    <source>
        <dbReference type="SMART" id="SM01308"/>
    </source>
</evidence>
<evidence type="ECO:0000259" key="4">
    <source>
        <dbReference type="SMART" id="SM01307"/>
    </source>
</evidence>
<dbReference type="InterPro" id="IPR028267">
    <property type="entry name" value="Pianissimo_N"/>
</dbReference>
<keyword evidence="2" id="KW-0175">Coiled coil</keyword>
<feature type="coiled-coil region" evidence="2">
    <location>
        <begin position="43"/>
        <end position="77"/>
    </location>
</feature>
<dbReference type="Pfam" id="PF14666">
    <property type="entry name" value="RICTOR_M"/>
    <property type="match status" value="1"/>
</dbReference>
<evidence type="ECO:0000259" key="6">
    <source>
        <dbReference type="SMART" id="SM01310"/>
    </source>
</evidence>
<feature type="region of interest" description="Disordered" evidence="3">
    <location>
        <begin position="1138"/>
        <end position="1164"/>
    </location>
</feature>
<dbReference type="SUPFAM" id="SSF46585">
    <property type="entry name" value="HR1 repeat"/>
    <property type="match status" value="1"/>
</dbReference>
<dbReference type="SMART" id="SM01308">
    <property type="entry name" value="RICTOR_N"/>
    <property type="match status" value="1"/>
</dbReference>
<dbReference type="PANTHER" id="PTHR13298">
    <property type="entry name" value="CYTOSOLIC REGULATOR PIANISSIMO"/>
    <property type="match status" value="1"/>
</dbReference>
<evidence type="ECO:0000313" key="7">
    <source>
        <dbReference type="EMBL" id="WFD38417.1"/>
    </source>
</evidence>
<feature type="domain" description="Rapamycin-insensitive companion of mTOR N-terminal" evidence="5">
    <location>
        <begin position="156"/>
        <end position="508"/>
    </location>
</feature>
<dbReference type="GeneID" id="85225019"/>
<evidence type="ECO:0000256" key="1">
    <source>
        <dbReference type="ARBA" id="ARBA00008878"/>
    </source>
</evidence>
<dbReference type="InterPro" id="IPR036274">
    <property type="entry name" value="HR1_rpt_sf"/>
</dbReference>
<comment type="similarity">
    <text evidence="1">Belongs to the RICTOR family.</text>
</comment>